<proteinExistence type="predicted"/>
<dbReference type="EMBL" id="GBRH01273010">
    <property type="protein sequence ID" value="JAD24885.1"/>
    <property type="molecule type" value="Transcribed_RNA"/>
</dbReference>
<sequence length="47" mass="4919">MMPSPSVPAAPLISPRCFPLTPTWSPPLCCPPVPKATTTPPMIQSSS</sequence>
<evidence type="ECO:0000313" key="1">
    <source>
        <dbReference type="EMBL" id="JAD24885.1"/>
    </source>
</evidence>
<dbReference type="AlphaFoldDB" id="A0A0A8YHF4"/>
<accession>A0A0A8YHF4</accession>
<reference evidence="1" key="2">
    <citation type="journal article" date="2015" name="Data Brief">
        <title>Shoot transcriptome of the giant reed, Arundo donax.</title>
        <authorList>
            <person name="Barrero R.A."/>
            <person name="Guerrero F.D."/>
            <person name="Moolhuijzen P."/>
            <person name="Goolsby J.A."/>
            <person name="Tidwell J."/>
            <person name="Bellgard S.E."/>
            <person name="Bellgard M.I."/>
        </authorList>
    </citation>
    <scope>NUCLEOTIDE SEQUENCE</scope>
    <source>
        <tissue evidence="1">Shoot tissue taken approximately 20 cm above the soil surface</tissue>
    </source>
</reference>
<organism evidence="1">
    <name type="scientific">Arundo donax</name>
    <name type="common">Giant reed</name>
    <name type="synonym">Donax arundinaceus</name>
    <dbReference type="NCBI Taxonomy" id="35708"/>
    <lineage>
        <taxon>Eukaryota</taxon>
        <taxon>Viridiplantae</taxon>
        <taxon>Streptophyta</taxon>
        <taxon>Embryophyta</taxon>
        <taxon>Tracheophyta</taxon>
        <taxon>Spermatophyta</taxon>
        <taxon>Magnoliopsida</taxon>
        <taxon>Liliopsida</taxon>
        <taxon>Poales</taxon>
        <taxon>Poaceae</taxon>
        <taxon>PACMAD clade</taxon>
        <taxon>Arundinoideae</taxon>
        <taxon>Arundineae</taxon>
        <taxon>Arundo</taxon>
    </lineage>
</organism>
<name>A0A0A8YHF4_ARUDO</name>
<reference evidence="1" key="1">
    <citation type="submission" date="2014-09" db="EMBL/GenBank/DDBJ databases">
        <authorList>
            <person name="Magalhaes I.L.F."/>
            <person name="Oliveira U."/>
            <person name="Santos F.R."/>
            <person name="Vidigal T.H.D.A."/>
            <person name="Brescovit A.D."/>
            <person name="Santos A.J."/>
        </authorList>
    </citation>
    <scope>NUCLEOTIDE SEQUENCE</scope>
    <source>
        <tissue evidence="1">Shoot tissue taken approximately 20 cm above the soil surface</tissue>
    </source>
</reference>
<protein>
    <submittedName>
        <fullName evidence="1">Uncharacterized protein</fullName>
    </submittedName>
</protein>